<protein>
    <recommendedName>
        <fullName evidence="4">Probable multidrug resistance protein NorM</fullName>
    </recommendedName>
    <alternativeName>
        <fullName evidence="12">Multidrug-efflux transporter</fullName>
    </alternativeName>
</protein>
<gene>
    <name evidence="14" type="ORF">KHA97_14555</name>
</gene>
<dbReference type="PIRSF" id="PIRSF006603">
    <property type="entry name" value="DinF"/>
    <property type="match status" value="1"/>
</dbReference>
<evidence type="ECO:0000256" key="11">
    <source>
        <dbReference type="ARBA" id="ARBA00023136"/>
    </source>
</evidence>
<feature type="transmembrane region" description="Helical" evidence="13">
    <location>
        <begin position="352"/>
        <end position="369"/>
    </location>
</feature>
<keyword evidence="11 13" id="KW-0472">Membrane</keyword>
<dbReference type="GO" id="GO:0042910">
    <property type="term" value="F:xenobiotic transmembrane transporter activity"/>
    <property type="evidence" value="ECO:0007669"/>
    <property type="project" value="InterPro"/>
</dbReference>
<organism evidence="14 15">
    <name type="scientific">Lederbergia citri</name>
    <dbReference type="NCBI Taxonomy" id="2833580"/>
    <lineage>
        <taxon>Bacteria</taxon>
        <taxon>Bacillati</taxon>
        <taxon>Bacillota</taxon>
        <taxon>Bacilli</taxon>
        <taxon>Bacillales</taxon>
        <taxon>Bacillaceae</taxon>
        <taxon>Lederbergia</taxon>
    </lineage>
</organism>
<dbReference type="PANTHER" id="PTHR43298">
    <property type="entry name" value="MULTIDRUG RESISTANCE PROTEIN NORM-RELATED"/>
    <property type="match status" value="1"/>
</dbReference>
<evidence type="ECO:0000313" key="14">
    <source>
        <dbReference type="EMBL" id="MBS4196286.1"/>
    </source>
</evidence>
<evidence type="ECO:0000256" key="7">
    <source>
        <dbReference type="ARBA" id="ARBA00022475"/>
    </source>
</evidence>
<evidence type="ECO:0000256" key="9">
    <source>
        <dbReference type="ARBA" id="ARBA00022989"/>
    </source>
</evidence>
<dbReference type="InterPro" id="IPR050222">
    <property type="entry name" value="MATE_MdtK"/>
</dbReference>
<evidence type="ECO:0000313" key="15">
    <source>
        <dbReference type="Proteomes" id="UP000681414"/>
    </source>
</evidence>
<name>A0A942TE37_9BACI</name>
<keyword evidence="8 13" id="KW-0812">Transmembrane</keyword>
<feature type="transmembrane region" description="Helical" evidence="13">
    <location>
        <begin position="240"/>
        <end position="259"/>
    </location>
</feature>
<evidence type="ECO:0000256" key="8">
    <source>
        <dbReference type="ARBA" id="ARBA00022692"/>
    </source>
</evidence>
<dbReference type="InterPro" id="IPR002528">
    <property type="entry name" value="MATE_fam"/>
</dbReference>
<keyword evidence="7" id="KW-1003">Cell membrane</keyword>
<evidence type="ECO:0000256" key="12">
    <source>
        <dbReference type="ARBA" id="ARBA00031636"/>
    </source>
</evidence>
<dbReference type="PANTHER" id="PTHR43298:SF2">
    <property type="entry name" value="FMN_FAD EXPORTER YEEO-RELATED"/>
    <property type="match status" value="1"/>
</dbReference>
<comment type="function">
    <text evidence="1">Multidrug efflux pump.</text>
</comment>
<dbReference type="AlphaFoldDB" id="A0A942TE37"/>
<evidence type="ECO:0000256" key="6">
    <source>
        <dbReference type="ARBA" id="ARBA00022449"/>
    </source>
</evidence>
<comment type="caution">
    <text evidence="14">The sequence shown here is derived from an EMBL/GenBank/DDBJ whole genome shotgun (WGS) entry which is preliminary data.</text>
</comment>
<proteinExistence type="inferred from homology"/>
<keyword evidence="6" id="KW-0050">Antiport</keyword>
<feature type="transmembrane region" description="Helical" evidence="13">
    <location>
        <begin position="314"/>
        <end position="332"/>
    </location>
</feature>
<evidence type="ECO:0000256" key="2">
    <source>
        <dbReference type="ARBA" id="ARBA00004651"/>
    </source>
</evidence>
<keyword evidence="15" id="KW-1185">Reference proteome</keyword>
<reference evidence="14 15" key="1">
    <citation type="submission" date="2021-05" db="EMBL/GenBank/DDBJ databases">
        <title>Novel Bacillus species.</title>
        <authorList>
            <person name="Liu G."/>
        </authorList>
    </citation>
    <scope>NUCLEOTIDE SEQUENCE [LARGE SCALE GENOMIC DNA]</scope>
    <source>
        <strain evidence="15">FJAT-49780</strain>
    </source>
</reference>
<evidence type="ECO:0000256" key="1">
    <source>
        <dbReference type="ARBA" id="ARBA00003408"/>
    </source>
</evidence>
<dbReference type="GO" id="GO:0005886">
    <property type="term" value="C:plasma membrane"/>
    <property type="evidence" value="ECO:0007669"/>
    <property type="project" value="UniProtKB-SubCell"/>
</dbReference>
<dbReference type="Proteomes" id="UP000681414">
    <property type="component" value="Unassembled WGS sequence"/>
</dbReference>
<feature type="transmembrane region" description="Helical" evidence="13">
    <location>
        <begin position="413"/>
        <end position="432"/>
    </location>
</feature>
<feature type="transmembrane region" description="Helical" evidence="13">
    <location>
        <begin position="87"/>
        <end position="106"/>
    </location>
</feature>
<evidence type="ECO:0000256" key="5">
    <source>
        <dbReference type="ARBA" id="ARBA00022448"/>
    </source>
</evidence>
<feature type="transmembrane region" description="Helical" evidence="13">
    <location>
        <begin position="30"/>
        <end position="55"/>
    </location>
</feature>
<accession>A0A942TE37</accession>
<dbReference type="Pfam" id="PF01554">
    <property type="entry name" value="MatE"/>
    <property type="match status" value="2"/>
</dbReference>
<feature type="transmembrane region" description="Helical" evidence="13">
    <location>
        <begin position="159"/>
        <end position="180"/>
    </location>
</feature>
<comment type="similarity">
    <text evidence="3">Belongs to the multi antimicrobial extrusion (MATE) (TC 2.A.66.1) family.</text>
</comment>
<dbReference type="RefSeq" id="WP_213125426.1">
    <property type="nucleotide sequence ID" value="NZ_JAGYPG010000002.1"/>
</dbReference>
<evidence type="ECO:0000256" key="10">
    <source>
        <dbReference type="ARBA" id="ARBA00023065"/>
    </source>
</evidence>
<dbReference type="GO" id="GO:0006811">
    <property type="term" value="P:monoatomic ion transport"/>
    <property type="evidence" value="ECO:0007669"/>
    <property type="project" value="UniProtKB-KW"/>
</dbReference>
<feature type="transmembrane region" description="Helical" evidence="13">
    <location>
        <begin position="271"/>
        <end position="294"/>
    </location>
</feature>
<evidence type="ECO:0000256" key="3">
    <source>
        <dbReference type="ARBA" id="ARBA00010199"/>
    </source>
</evidence>
<dbReference type="NCBIfam" id="TIGR00797">
    <property type="entry name" value="matE"/>
    <property type="match status" value="1"/>
</dbReference>
<sequence length="448" mass="49178">MMKEWKKILLLAIPSIASFASSTLTGTINLILVGHLGALAIAIVGVTNVVMYNVWALFSGIGHTTNYLVAQNYGSNDMKKGIERTYIAFYLCIAASVFILLVGLLLPEGIFKVLGSSAEMIEEGTSYLQIRFFAMIFGTFTFVFHGFLRGIGDTKTPMISTIIGGALMIFFTFGLTYGKFGLPEIGLVGAGIAFFIGEVVTFLFCAYVYFIKLHPEYGTRVRIAFNRLESKLIFGESSKLGIQEFSLAMAMFVFTGFVTRLGTEALAANEIALSVMSFGFMPAFAFGSTATILVGQEIGRGKPLNGRRAGTHTAILGCIFILLLGTFEFFFSEQIAKIYTKDPQVFHLAGKLIMISAFLQIFDGLLNFYAGALRGIGDTSFLLKISLVLGWVLFIPLSYVLTFTLNLGSVGAWISLYAYLTVFGISMMVRFYRTDWNTIRLKTVENAS</sequence>
<feature type="transmembrane region" description="Helical" evidence="13">
    <location>
        <begin position="186"/>
        <end position="210"/>
    </location>
</feature>
<dbReference type="GO" id="GO:0015297">
    <property type="term" value="F:antiporter activity"/>
    <property type="evidence" value="ECO:0007669"/>
    <property type="project" value="UniProtKB-KW"/>
</dbReference>
<dbReference type="EMBL" id="JAGYPG010000002">
    <property type="protein sequence ID" value="MBS4196286.1"/>
    <property type="molecule type" value="Genomic_DNA"/>
</dbReference>
<evidence type="ECO:0000256" key="4">
    <source>
        <dbReference type="ARBA" id="ARBA00020268"/>
    </source>
</evidence>
<keyword evidence="10" id="KW-0406">Ion transport</keyword>
<dbReference type="InterPro" id="IPR048279">
    <property type="entry name" value="MdtK-like"/>
</dbReference>
<comment type="subcellular location">
    <subcellularLocation>
        <location evidence="2">Cell membrane</location>
        <topology evidence="2">Multi-pass membrane protein</topology>
    </subcellularLocation>
</comment>
<feature type="transmembrane region" description="Helical" evidence="13">
    <location>
        <begin position="126"/>
        <end position="147"/>
    </location>
</feature>
<feature type="transmembrane region" description="Helical" evidence="13">
    <location>
        <begin position="381"/>
        <end position="401"/>
    </location>
</feature>
<keyword evidence="9 13" id="KW-1133">Transmembrane helix</keyword>
<keyword evidence="5" id="KW-0813">Transport</keyword>
<dbReference type="CDD" id="cd13137">
    <property type="entry name" value="MATE_NorM_like"/>
    <property type="match status" value="1"/>
</dbReference>
<evidence type="ECO:0000256" key="13">
    <source>
        <dbReference type="SAM" id="Phobius"/>
    </source>
</evidence>